<dbReference type="Gene3D" id="6.10.340.10">
    <property type="match status" value="1"/>
</dbReference>
<evidence type="ECO:0000259" key="16">
    <source>
        <dbReference type="PROSITE" id="PS50885"/>
    </source>
</evidence>
<evidence type="ECO:0000256" key="13">
    <source>
        <dbReference type="ARBA" id="ARBA00023136"/>
    </source>
</evidence>
<evidence type="ECO:0000313" key="17">
    <source>
        <dbReference type="EMBL" id="TCQ01701.1"/>
    </source>
</evidence>
<evidence type="ECO:0000256" key="1">
    <source>
        <dbReference type="ARBA" id="ARBA00000085"/>
    </source>
</evidence>
<dbReference type="GO" id="GO:0005886">
    <property type="term" value="C:plasma membrane"/>
    <property type="evidence" value="ECO:0007669"/>
    <property type="project" value="UniProtKB-SubCell"/>
</dbReference>
<feature type="domain" description="Histidine kinase" evidence="15">
    <location>
        <begin position="217"/>
        <end position="436"/>
    </location>
</feature>
<keyword evidence="11 14" id="KW-1133">Transmembrane helix</keyword>
<dbReference type="Pfam" id="PF00672">
    <property type="entry name" value="HAMP"/>
    <property type="match status" value="1"/>
</dbReference>
<dbReference type="GO" id="GO:0005524">
    <property type="term" value="F:ATP binding"/>
    <property type="evidence" value="ECO:0007669"/>
    <property type="project" value="UniProtKB-KW"/>
</dbReference>
<comment type="caution">
    <text evidence="17">The sequence shown here is derived from an EMBL/GenBank/DDBJ whole genome shotgun (WGS) entry which is preliminary data.</text>
</comment>
<keyword evidence="4" id="KW-1003">Cell membrane</keyword>
<dbReference type="AlphaFoldDB" id="A0A4R2TF38"/>
<dbReference type="InterPro" id="IPR003660">
    <property type="entry name" value="HAMP_dom"/>
</dbReference>
<organism evidence="17 18">
    <name type="scientific">Serpentinicella alkaliphila</name>
    <dbReference type="NCBI Taxonomy" id="1734049"/>
    <lineage>
        <taxon>Bacteria</taxon>
        <taxon>Bacillati</taxon>
        <taxon>Bacillota</taxon>
        <taxon>Clostridia</taxon>
        <taxon>Peptostreptococcales</taxon>
        <taxon>Natronincolaceae</taxon>
        <taxon>Serpentinicella</taxon>
    </lineage>
</organism>
<dbReference type="InterPro" id="IPR005467">
    <property type="entry name" value="His_kinase_dom"/>
</dbReference>
<dbReference type="Pfam" id="PF00512">
    <property type="entry name" value="HisKA"/>
    <property type="match status" value="1"/>
</dbReference>
<evidence type="ECO:0000256" key="4">
    <source>
        <dbReference type="ARBA" id="ARBA00022475"/>
    </source>
</evidence>
<evidence type="ECO:0000256" key="2">
    <source>
        <dbReference type="ARBA" id="ARBA00004651"/>
    </source>
</evidence>
<dbReference type="GO" id="GO:0000155">
    <property type="term" value="F:phosphorelay sensor kinase activity"/>
    <property type="evidence" value="ECO:0007669"/>
    <property type="project" value="InterPro"/>
</dbReference>
<proteinExistence type="predicted"/>
<keyword evidence="13 14" id="KW-0472">Membrane</keyword>
<evidence type="ECO:0000313" key="18">
    <source>
        <dbReference type="Proteomes" id="UP000295504"/>
    </source>
</evidence>
<name>A0A4R2TF38_9FIRM</name>
<keyword evidence="12" id="KW-0902">Two-component regulatory system</keyword>
<evidence type="ECO:0000256" key="11">
    <source>
        <dbReference type="ARBA" id="ARBA00022989"/>
    </source>
</evidence>
<keyword evidence="10" id="KW-0067">ATP-binding</keyword>
<dbReference type="Proteomes" id="UP000295504">
    <property type="component" value="Unassembled WGS sequence"/>
</dbReference>
<dbReference type="InterPro" id="IPR036097">
    <property type="entry name" value="HisK_dim/P_sf"/>
</dbReference>
<keyword evidence="5" id="KW-0597">Phosphoprotein</keyword>
<evidence type="ECO:0000256" key="9">
    <source>
        <dbReference type="ARBA" id="ARBA00022777"/>
    </source>
</evidence>
<dbReference type="PANTHER" id="PTHR45528:SF1">
    <property type="entry name" value="SENSOR HISTIDINE KINASE CPXA"/>
    <property type="match status" value="1"/>
</dbReference>
<protein>
    <recommendedName>
        <fullName evidence="3">histidine kinase</fullName>
        <ecNumber evidence="3">2.7.13.3</ecNumber>
    </recommendedName>
</protein>
<dbReference type="InterPro" id="IPR050398">
    <property type="entry name" value="HssS/ArlS-like"/>
</dbReference>
<dbReference type="PRINTS" id="PR00344">
    <property type="entry name" value="BCTRLSENSOR"/>
</dbReference>
<keyword evidence="6" id="KW-0808">Transferase</keyword>
<dbReference type="SMART" id="SM00304">
    <property type="entry name" value="HAMP"/>
    <property type="match status" value="1"/>
</dbReference>
<comment type="subcellular location">
    <subcellularLocation>
        <location evidence="2">Cell membrane</location>
        <topology evidence="2">Multi-pass membrane protein</topology>
    </subcellularLocation>
</comment>
<dbReference type="SMART" id="SM00388">
    <property type="entry name" value="HisKA"/>
    <property type="match status" value="1"/>
</dbReference>
<evidence type="ECO:0000256" key="3">
    <source>
        <dbReference type="ARBA" id="ARBA00012438"/>
    </source>
</evidence>
<evidence type="ECO:0000256" key="8">
    <source>
        <dbReference type="ARBA" id="ARBA00022741"/>
    </source>
</evidence>
<comment type="catalytic activity">
    <reaction evidence="1">
        <text>ATP + protein L-histidine = ADP + protein N-phospho-L-histidine.</text>
        <dbReference type="EC" id="2.7.13.3"/>
    </reaction>
</comment>
<reference evidence="17 18" key="1">
    <citation type="submission" date="2019-03" db="EMBL/GenBank/DDBJ databases">
        <title>Genomic Encyclopedia of Type Strains, Phase IV (KMG-IV): sequencing the most valuable type-strain genomes for metagenomic binning, comparative biology and taxonomic classification.</title>
        <authorList>
            <person name="Goeker M."/>
        </authorList>
    </citation>
    <scope>NUCLEOTIDE SEQUENCE [LARGE SCALE GENOMIC DNA]</scope>
    <source>
        <strain evidence="17 18">DSM 100013</strain>
    </source>
</reference>
<dbReference type="SUPFAM" id="SSF158472">
    <property type="entry name" value="HAMP domain-like"/>
    <property type="match status" value="1"/>
</dbReference>
<dbReference type="Gene3D" id="1.10.287.130">
    <property type="match status" value="1"/>
</dbReference>
<keyword evidence="9 17" id="KW-0418">Kinase</keyword>
<keyword evidence="7 14" id="KW-0812">Transmembrane</keyword>
<dbReference type="SMART" id="SM00387">
    <property type="entry name" value="HATPase_c"/>
    <property type="match status" value="1"/>
</dbReference>
<sequence>MTIKQRLFLSHVIMTIILLSAIIIVDNWRGEADLEKITEYIKQSEITSEDKYLSLAIYEGDKEVYTFGDFSENTMIIAANESGKKFFTMDNFAIYSVEFGNYRVYLMNRAHKYGENDKIKGSGNSFAFDIVIIIGIVILANQLLNRMVFKSIIIPLDMLVDGVHEIRDGNLGCRIRYNGKDEFAGICMDFNNMAQKIQELMEAKRKDDENRRELIAGISHDLRTPLTSIKAYVEGLQKGVATTSHLQKEYLETIANKADDLEHIVKQLFLFSKLDIGDFPLVLKNIDIGKELKQYKKSVMVEYEKRGLQVHLQDAQEGITVRVDPIQLRNVFTNILENTLKYGLQEHGCIKINCMAAVEDVSIIFEDNGPGVQDDKLDKLFNAFYRTNRARSNPGQGSGLGLAISRKIIERFSGSIYAENVYGGGLKIVIVLPIVAGGSNEENIDY</sequence>
<evidence type="ECO:0000256" key="6">
    <source>
        <dbReference type="ARBA" id="ARBA00022679"/>
    </source>
</evidence>
<dbReference type="EMBL" id="SLYC01000024">
    <property type="protein sequence ID" value="TCQ01701.1"/>
    <property type="molecule type" value="Genomic_DNA"/>
</dbReference>
<dbReference type="FunFam" id="3.30.565.10:FF:000006">
    <property type="entry name" value="Sensor histidine kinase WalK"/>
    <property type="match status" value="1"/>
</dbReference>
<dbReference type="PROSITE" id="PS50109">
    <property type="entry name" value="HIS_KIN"/>
    <property type="match status" value="1"/>
</dbReference>
<accession>A0A4R2TF38</accession>
<evidence type="ECO:0000256" key="5">
    <source>
        <dbReference type="ARBA" id="ARBA00022553"/>
    </source>
</evidence>
<dbReference type="InterPro" id="IPR003594">
    <property type="entry name" value="HATPase_dom"/>
</dbReference>
<keyword evidence="18" id="KW-1185">Reference proteome</keyword>
<evidence type="ECO:0000256" key="10">
    <source>
        <dbReference type="ARBA" id="ARBA00022840"/>
    </source>
</evidence>
<evidence type="ECO:0000256" key="14">
    <source>
        <dbReference type="SAM" id="Phobius"/>
    </source>
</evidence>
<keyword evidence="8" id="KW-0547">Nucleotide-binding</keyword>
<gene>
    <name evidence="17" type="ORF">EDD79_102442</name>
</gene>
<dbReference type="Gene3D" id="3.30.565.10">
    <property type="entry name" value="Histidine kinase-like ATPase, C-terminal domain"/>
    <property type="match status" value="1"/>
</dbReference>
<evidence type="ECO:0000256" key="12">
    <source>
        <dbReference type="ARBA" id="ARBA00023012"/>
    </source>
</evidence>
<dbReference type="Pfam" id="PF02518">
    <property type="entry name" value="HATPase_c"/>
    <property type="match status" value="1"/>
</dbReference>
<evidence type="ECO:0000256" key="7">
    <source>
        <dbReference type="ARBA" id="ARBA00022692"/>
    </source>
</evidence>
<dbReference type="CDD" id="cd06225">
    <property type="entry name" value="HAMP"/>
    <property type="match status" value="1"/>
</dbReference>
<dbReference type="InterPro" id="IPR003661">
    <property type="entry name" value="HisK_dim/P_dom"/>
</dbReference>
<dbReference type="CDD" id="cd00082">
    <property type="entry name" value="HisKA"/>
    <property type="match status" value="1"/>
</dbReference>
<feature type="transmembrane region" description="Helical" evidence="14">
    <location>
        <begin position="7"/>
        <end position="25"/>
    </location>
</feature>
<dbReference type="InterPro" id="IPR004358">
    <property type="entry name" value="Sig_transdc_His_kin-like_C"/>
</dbReference>
<feature type="domain" description="HAMP" evidence="16">
    <location>
        <begin position="150"/>
        <end position="202"/>
    </location>
</feature>
<dbReference type="EC" id="2.7.13.3" evidence="3"/>
<dbReference type="PANTHER" id="PTHR45528">
    <property type="entry name" value="SENSOR HISTIDINE KINASE CPXA"/>
    <property type="match status" value="1"/>
</dbReference>
<dbReference type="PROSITE" id="PS50885">
    <property type="entry name" value="HAMP"/>
    <property type="match status" value="1"/>
</dbReference>
<feature type="transmembrane region" description="Helical" evidence="14">
    <location>
        <begin position="126"/>
        <end position="144"/>
    </location>
</feature>
<dbReference type="SUPFAM" id="SSF55874">
    <property type="entry name" value="ATPase domain of HSP90 chaperone/DNA topoisomerase II/histidine kinase"/>
    <property type="match status" value="1"/>
</dbReference>
<evidence type="ECO:0000259" key="15">
    <source>
        <dbReference type="PROSITE" id="PS50109"/>
    </source>
</evidence>
<dbReference type="SUPFAM" id="SSF47384">
    <property type="entry name" value="Homodimeric domain of signal transducing histidine kinase"/>
    <property type="match status" value="1"/>
</dbReference>
<dbReference type="InterPro" id="IPR036890">
    <property type="entry name" value="HATPase_C_sf"/>
</dbReference>